<dbReference type="PANTHER" id="PTHR37206">
    <property type="entry name" value="TRANSMEMBRANE PROTEIN"/>
    <property type="match status" value="1"/>
</dbReference>
<organism evidence="3 4">
    <name type="scientific">Papaver atlanticum</name>
    <dbReference type="NCBI Taxonomy" id="357466"/>
    <lineage>
        <taxon>Eukaryota</taxon>
        <taxon>Viridiplantae</taxon>
        <taxon>Streptophyta</taxon>
        <taxon>Embryophyta</taxon>
        <taxon>Tracheophyta</taxon>
        <taxon>Spermatophyta</taxon>
        <taxon>Magnoliopsida</taxon>
        <taxon>Ranunculales</taxon>
        <taxon>Papaveraceae</taxon>
        <taxon>Papaveroideae</taxon>
        <taxon>Papaver</taxon>
    </lineage>
</organism>
<evidence type="ECO:0000313" key="3">
    <source>
        <dbReference type="EMBL" id="KAI3914746.1"/>
    </source>
</evidence>
<comment type="caution">
    <text evidence="3">The sequence shown here is derived from an EMBL/GenBank/DDBJ whole genome shotgun (WGS) entry which is preliminary data.</text>
</comment>
<feature type="transmembrane region" description="Helical" evidence="2">
    <location>
        <begin position="148"/>
        <end position="169"/>
    </location>
</feature>
<accession>A0AAD4XGI2</accession>
<keyword evidence="2" id="KW-0472">Membrane</keyword>
<keyword evidence="2" id="KW-0812">Transmembrane</keyword>
<gene>
    <name evidence="3" type="ORF">MKW98_001982</name>
</gene>
<evidence type="ECO:0008006" key="5">
    <source>
        <dbReference type="Google" id="ProtNLM"/>
    </source>
</evidence>
<dbReference type="AlphaFoldDB" id="A0AAD4XGI2"/>
<keyword evidence="4" id="KW-1185">Reference proteome</keyword>
<dbReference type="PANTHER" id="PTHR37206:SF4">
    <property type="entry name" value="TRANSMEMBRANE PROTEIN"/>
    <property type="match status" value="1"/>
</dbReference>
<name>A0AAD4XGI2_9MAGN</name>
<proteinExistence type="predicted"/>
<protein>
    <recommendedName>
        <fullName evidence="5">Transmembrane protein</fullName>
    </recommendedName>
</protein>
<keyword evidence="2" id="KW-1133">Transmembrane helix</keyword>
<evidence type="ECO:0000313" key="4">
    <source>
        <dbReference type="Proteomes" id="UP001202328"/>
    </source>
</evidence>
<dbReference type="Proteomes" id="UP001202328">
    <property type="component" value="Unassembled WGS sequence"/>
</dbReference>
<evidence type="ECO:0000256" key="1">
    <source>
        <dbReference type="SAM" id="MobiDB-lite"/>
    </source>
</evidence>
<sequence length="222" mass="25940">MAIQEEENEIVSHSQTLEKWEQIYTPLSLRSSFPSSIPSSLVNKSQQQINNHYKEDDFHIFPPSKHENLHISSFEQQHRQQQIQLRDYEVVSNDDEQEEKGPSSPSLQQSNSKEVLMKKLELGVYVLWSKFIRIGSWVRRRRTFGGSFFKTATGGFAAGFLVALLYMSWLRRRRRRAQLEKKDRLIFLVEQADEKLSQLLDQIVLMNQFLSSPNKVPVSRSV</sequence>
<feature type="region of interest" description="Disordered" evidence="1">
    <location>
        <begin position="92"/>
        <end position="111"/>
    </location>
</feature>
<evidence type="ECO:0000256" key="2">
    <source>
        <dbReference type="SAM" id="Phobius"/>
    </source>
</evidence>
<reference evidence="3" key="1">
    <citation type="submission" date="2022-04" db="EMBL/GenBank/DDBJ databases">
        <title>A functionally conserved STORR gene fusion in Papaver species that diverged 16.8 million years ago.</title>
        <authorList>
            <person name="Catania T."/>
        </authorList>
    </citation>
    <scope>NUCLEOTIDE SEQUENCE</scope>
    <source>
        <strain evidence="3">S-188037</strain>
    </source>
</reference>
<dbReference type="EMBL" id="JAJJMB010009231">
    <property type="protein sequence ID" value="KAI3914746.1"/>
    <property type="molecule type" value="Genomic_DNA"/>
</dbReference>